<comment type="function">
    <text evidence="5">Component of the phosphoenolpyruvate-dependent nitrogen-metabolic phosphotransferase system (nitrogen-metabolic PTS), that seems to be involved in regulating nitrogen metabolism. The phosphoryl group from phosphoenolpyruvate (PEP) is transferred to the phosphoryl carrier protein NPr by enzyme I-Ntr. Phospho-NPr then transfers it to EIIA-Ntr. Could function in the transcriptional regulation of sigma-54 dependent operons in conjunction with the NPr (PtsO) and EIIA-Ntr (PtsN) proteins.</text>
</comment>
<dbReference type="Gene3D" id="3.30.1340.10">
    <property type="entry name" value="HPr-like"/>
    <property type="match status" value="1"/>
</dbReference>
<dbReference type="InterPro" id="IPR035895">
    <property type="entry name" value="HPr-like_sf"/>
</dbReference>
<dbReference type="SUPFAM" id="SSF55594">
    <property type="entry name" value="HPr-like"/>
    <property type="match status" value="1"/>
</dbReference>
<organism evidence="9">
    <name type="scientific">Arsenophonus endosymbiont of Trialeurodes vaporariorum</name>
    <dbReference type="NCBI Taxonomy" id="235567"/>
    <lineage>
        <taxon>Bacteria</taxon>
        <taxon>Pseudomonadati</taxon>
        <taxon>Pseudomonadota</taxon>
        <taxon>Gammaproteobacteria</taxon>
        <taxon>Enterobacterales</taxon>
        <taxon>Morganellaceae</taxon>
        <taxon>Arsenophonus</taxon>
    </lineage>
</organism>
<keyword evidence="9" id="KW-0808">Transferase</keyword>
<proteinExistence type="inferred from homology"/>
<dbReference type="AlphaFoldDB" id="A0A3B0MJ70"/>
<evidence type="ECO:0000256" key="5">
    <source>
        <dbReference type="ARBA" id="ARBA00037424"/>
    </source>
</evidence>
<dbReference type="GO" id="GO:0016740">
    <property type="term" value="F:transferase activity"/>
    <property type="evidence" value="ECO:0007669"/>
    <property type="project" value="UniProtKB-KW"/>
</dbReference>
<dbReference type="InterPro" id="IPR050399">
    <property type="entry name" value="HPr"/>
</dbReference>
<dbReference type="InterPro" id="IPR000032">
    <property type="entry name" value="HPr-like"/>
</dbReference>
<dbReference type="GO" id="GO:0005737">
    <property type="term" value="C:cytoplasm"/>
    <property type="evidence" value="ECO:0007669"/>
    <property type="project" value="UniProtKB-SubCell"/>
</dbReference>
<comment type="similarity">
    <text evidence="2">Belongs to the HPr family.</text>
</comment>
<evidence type="ECO:0000256" key="7">
    <source>
        <dbReference type="ARBA" id="ARBA00041734"/>
    </source>
</evidence>
<evidence type="ECO:0000256" key="2">
    <source>
        <dbReference type="ARBA" id="ARBA00010736"/>
    </source>
</evidence>
<dbReference type="PRINTS" id="PR00107">
    <property type="entry name" value="PHOSPHOCPHPR"/>
</dbReference>
<protein>
    <recommendedName>
        <fullName evidence="6">Phosphocarrier protein NPr</fullName>
    </recommendedName>
    <alternativeName>
        <fullName evidence="7">Nitrogen-related HPr</fullName>
    </alternativeName>
</protein>
<evidence type="ECO:0000256" key="6">
    <source>
        <dbReference type="ARBA" id="ARBA00040081"/>
    </source>
</evidence>
<evidence type="ECO:0000256" key="1">
    <source>
        <dbReference type="ARBA" id="ARBA00004496"/>
    </source>
</evidence>
<evidence type="ECO:0000256" key="4">
    <source>
        <dbReference type="ARBA" id="ARBA00022683"/>
    </source>
</evidence>
<evidence type="ECO:0000256" key="3">
    <source>
        <dbReference type="ARBA" id="ARBA00022490"/>
    </source>
</evidence>
<dbReference type="PROSITE" id="PS00369">
    <property type="entry name" value="PTS_HPR_HIS"/>
    <property type="match status" value="1"/>
</dbReference>
<keyword evidence="4" id="KW-0598">Phosphotransferase system</keyword>
<evidence type="ECO:0000313" key="9">
    <source>
        <dbReference type="EMBL" id="SSW95434.1"/>
    </source>
</evidence>
<dbReference type="PANTHER" id="PTHR33705">
    <property type="entry name" value="PHOSPHOCARRIER PROTEIN HPR"/>
    <property type="match status" value="1"/>
</dbReference>
<dbReference type="NCBIfam" id="TIGR01003">
    <property type="entry name" value="PTS_HPr_family"/>
    <property type="match status" value="1"/>
</dbReference>
<evidence type="ECO:0000259" key="8">
    <source>
        <dbReference type="PROSITE" id="PS51350"/>
    </source>
</evidence>
<dbReference type="CDD" id="cd00367">
    <property type="entry name" value="PTS-HPr_like"/>
    <property type="match status" value="1"/>
</dbReference>
<dbReference type="PANTHER" id="PTHR33705:SF2">
    <property type="entry name" value="PHOSPHOCARRIER PROTEIN NPR"/>
    <property type="match status" value="1"/>
</dbReference>
<dbReference type="InterPro" id="IPR001020">
    <property type="entry name" value="PTS_HPr_His_P_site"/>
</dbReference>
<dbReference type="Pfam" id="PF00381">
    <property type="entry name" value="PTS-HPr"/>
    <property type="match status" value="1"/>
</dbReference>
<name>A0A3B0MJ70_9GAMM</name>
<keyword evidence="3" id="KW-0963">Cytoplasm</keyword>
<accession>A0A3B0MJ70</accession>
<sequence>MTVYHRIIIKNQQGMHARPAMMLCEIIQQFESSVLLRNCHNIEAQADSVIAMLMLDSEQGSYIDIEVTGPDEEQALAAIIQFFHHKLEDD</sequence>
<feature type="domain" description="HPr" evidence="8">
    <location>
        <begin position="2"/>
        <end position="90"/>
    </location>
</feature>
<comment type="subcellular location">
    <subcellularLocation>
        <location evidence="1">Cytoplasm</location>
    </subcellularLocation>
</comment>
<dbReference type="GO" id="GO:0009401">
    <property type="term" value="P:phosphoenolpyruvate-dependent sugar phosphotransferase system"/>
    <property type="evidence" value="ECO:0007669"/>
    <property type="project" value="UniProtKB-KW"/>
</dbReference>
<reference evidence="9" key="1">
    <citation type="submission" date="2018-04" db="EMBL/GenBank/DDBJ databases">
        <authorList>
            <person name="Go L.Y."/>
            <person name="Mitchell J.A."/>
        </authorList>
    </citation>
    <scope>NUCLEOTIDE SEQUENCE</scope>
    <source>
        <strain evidence="9">ARTV</strain>
    </source>
</reference>
<dbReference type="NCBIfam" id="NF008146">
    <property type="entry name" value="PRK10897.1"/>
    <property type="match status" value="1"/>
</dbReference>
<gene>
    <name evidence="9" type="primary">ptsO</name>
    <name evidence="9" type="ORF">ARTV_1294</name>
</gene>
<dbReference type="EMBL" id="UFQR01000004">
    <property type="protein sequence ID" value="SSW95434.1"/>
    <property type="molecule type" value="Genomic_DNA"/>
</dbReference>
<dbReference type="PROSITE" id="PS51350">
    <property type="entry name" value="PTS_HPR_DOM"/>
    <property type="match status" value="1"/>
</dbReference>